<dbReference type="InterPro" id="IPR050354">
    <property type="entry name" value="F-box/kelch-repeat_ARATH"/>
</dbReference>
<dbReference type="SUPFAM" id="SSF117281">
    <property type="entry name" value="Kelch motif"/>
    <property type="match status" value="1"/>
</dbReference>
<protein>
    <recommendedName>
        <fullName evidence="1">F-box domain-containing protein</fullName>
    </recommendedName>
</protein>
<sequence>MGVQSTENLEIFYQSRCFDLCSDALEAVVSKIPTIDLIPASQVSREWYLAVHSSLRRYPRHLPWLLLCHYLPRNSLDFSIHAFDPSSRSWLSIPYQPSSNKPANQVTTRFLSGSGGDRLHTLSMSKMVISEDPFGARWGLDNEAPKVWRQDSVLAEVGRWVVVAGGGCLVPLYDGEEVRSVEVYDKTTATWQLTEPMPVQFDGSTYATWLSVAASDEKLYVMERKTGLVTWFDPDCKKWGPTCQLTSCHDVSEWAVTVGAGKRLLVVGVGTTIQSKLNVRIWEVDGENLQVVDNKCEEMPTEMVKRLFLSNVGDDDTWHGCSVEVCGTEWGGYVYNASEMRNGAVFYELEDDEKGKIVMRWEWVPVPESVGDSLMGRIEFGCSKVGLGDLSNLSF</sequence>
<name>A0A833QHP6_9POAL</name>
<reference evidence="2" key="1">
    <citation type="submission" date="2020-01" db="EMBL/GenBank/DDBJ databases">
        <title>Genome sequence of Kobresia littledalei, the first chromosome-level genome in the family Cyperaceae.</title>
        <authorList>
            <person name="Qu G."/>
        </authorList>
    </citation>
    <scope>NUCLEOTIDE SEQUENCE</scope>
    <source>
        <strain evidence="2">C.B.Clarke</strain>
        <tissue evidence="2">Leaf</tissue>
    </source>
</reference>
<dbReference type="PANTHER" id="PTHR24414:SF44">
    <property type="entry name" value="F-BOX DOMAIN-CONTAINING PROTEIN"/>
    <property type="match status" value="1"/>
</dbReference>
<proteinExistence type="predicted"/>
<dbReference type="Pfam" id="PF00646">
    <property type="entry name" value="F-box"/>
    <property type="match status" value="1"/>
</dbReference>
<dbReference type="GO" id="GO:0005634">
    <property type="term" value="C:nucleus"/>
    <property type="evidence" value="ECO:0007669"/>
    <property type="project" value="TreeGrafter"/>
</dbReference>
<comment type="caution">
    <text evidence="2">The sequence shown here is derived from an EMBL/GenBank/DDBJ whole genome shotgun (WGS) entry which is preliminary data.</text>
</comment>
<dbReference type="SUPFAM" id="SSF81383">
    <property type="entry name" value="F-box domain"/>
    <property type="match status" value="1"/>
</dbReference>
<evidence type="ECO:0000313" key="3">
    <source>
        <dbReference type="Proteomes" id="UP000623129"/>
    </source>
</evidence>
<dbReference type="Proteomes" id="UP000623129">
    <property type="component" value="Unassembled WGS sequence"/>
</dbReference>
<evidence type="ECO:0000259" key="1">
    <source>
        <dbReference type="Pfam" id="PF00646"/>
    </source>
</evidence>
<dbReference type="InterPro" id="IPR001810">
    <property type="entry name" value="F-box_dom"/>
</dbReference>
<dbReference type="InterPro" id="IPR036047">
    <property type="entry name" value="F-box-like_dom_sf"/>
</dbReference>
<dbReference type="Gene3D" id="2.120.10.80">
    <property type="entry name" value="Kelch-type beta propeller"/>
    <property type="match status" value="1"/>
</dbReference>
<dbReference type="EMBL" id="SWLB01000018">
    <property type="protein sequence ID" value="KAF3326650.1"/>
    <property type="molecule type" value="Genomic_DNA"/>
</dbReference>
<gene>
    <name evidence="2" type="ORF">FCM35_KLT08280</name>
</gene>
<keyword evidence="3" id="KW-1185">Reference proteome</keyword>
<dbReference type="OrthoDB" id="1854110at2759"/>
<feature type="domain" description="F-box" evidence="1">
    <location>
        <begin position="19"/>
        <end position="54"/>
    </location>
</feature>
<dbReference type="GO" id="GO:0043161">
    <property type="term" value="P:proteasome-mediated ubiquitin-dependent protein catabolic process"/>
    <property type="evidence" value="ECO:0007669"/>
    <property type="project" value="TreeGrafter"/>
</dbReference>
<organism evidence="2 3">
    <name type="scientific">Carex littledalei</name>
    <dbReference type="NCBI Taxonomy" id="544730"/>
    <lineage>
        <taxon>Eukaryota</taxon>
        <taxon>Viridiplantae</taxon>
        <taxon>Streptophyta</taxon>
        <taxon>Embryophyta</taxon>
        <taxon>Tracheophyta</taxon>
        <taxon>Spermatophyta</taxon>
        <taxon>Magnoliopsida</taxon>
        <taxon>Liliopsida</taxon>
        <taxon>Poales</taxon>
        <taxon>Cyperaceae</taxon>
        <taxon>Cyperoideae</taxon>
        <taxon>Cariceae</taxon>
        <taxon>Carex</taxon>
        <taxon>Carex subgen. Euthyceras</taxon>
    </lineage>
</organism>
<accession>A0A833QHP6</accession>
<dbReference type="InterPro" id="IPR015915">
    <property type="entry name" value="Kelch-typ_b-propeller"/>
</dbReference>
<dbReference type="PANTHER" id="PTHR24414">
    <property type="entry name" value="F-BOX/KELCH-REPEAT PROTEIN SKIP4"/>
    <property type="match status" value="1"/>
</dbReference>
<evidence type="ECO:0000313" key="2">
    <source>
        <dbReference type="EMBL" id="KAF3326650.1"/>
    </source>
</evidence>
<dbReference type="AlphaFoldDB" id="A0A833QHP6"/>
<dbReference type="GO" id="GO:0005829">
    <property type="term" value="C:cytosol"/>
    <property type="evidence" value="ECO:0007669"/>
    <property type="project" value="TreeGrafter"/>
</dbReference>